<accession>A0A3B0X3V1</accession>
<dbReference type="EMBL" id="UOFJ01000086">
    <property type="protein sequence ID" value="VAW62975.1"/>
    <property type="molecule type" value="Genomic_DNA"/>
</dbReference>
<dbReference type="Gene3D" id="1.10.260.40">
    <property type="entry name" value="lambda repressor-like DNA-binding domains"/>
    <property type="match status" value="2"/>
</dbReference>
<sequence length="168" mass="18910">MTKDSNPPKVQRIHTPAELGGYLREHRREQAVTISDASNLVSPGERFISEVERGKQTAFFNKTLQYINQLGLSLHIYPKNILRIQAPYGAISDLKTIGTLARHHRKSQRATLKTARELSGLSLRFLSDFERGKNSQIGKALVALNTYGLEIAISPRNYRLNRADLLNA</sequence>
<protein>
    <recommendedName>
        <fullName evidence="2">HTH cro/C1-type domain-containing protein</fullName>
    </recommendedName>
</protein>
<evidence type="ECO:0008006" key="2">
    <source>
        <dbReference type="Google" id="ProtNLM"/>
    </source>
</evidence>
<gene>
    <name evidence="1" type="ORF">MNBD_GAMMA10-657</name>
</gene>
<dbReference type="SUPFAM" id="SSF47413">
    <property type="entry name" value="lambda repressor-like DNA-binding domains"/>
    <property type="match status" value="1"/>
</dbReference>
<proteinExistence type="predicted"/>
<reference evidence="1" key="1">
    <citation type="submission" date="2018-06" db="EMBL/GenBank/DDBJ databases">
        <authorList>
            <person name="Zhirakovskaya E."/>
        </authorList>
    </citation>
    <scope>NUCLEOTIDE SEQUENCE</scope>
</reference>
<dbReference type="GO" id="GO:0003677">
    <property type="term" value="F:DNA binding"/>
    <property type="evidence" value="ECO:0007669"/>
    <property type="project" value="InterPro"/>
</dbReference>
<evidence type="ECO:0000313" key="1">
    <source>
        <dbReference type="EMBL" id="VAW62975.1"/>
    </source>
</evidence>
<organism evidence="1">
    <name type="scientific">hydrothermal vent metagenome</name>
    <dbReference type="NCBI Taxonomy" id="652676"/>
    <lineage>
        <taxon>unclassified sequences</taxon>
        <taxon>metagenomes</taxon>
        <taxon>ecological metagenomes</taxon>
    </lineage>
</organism>
<dbReference type="InterPro" id="IPR010982">
    <property type="entry name" value="Lambda_DNA-bd_dom_sf"/>
</dbReference>
<dbReference type="AlphaFoldDB" id="A0A3B0X3V1"/>
<name>A0A3B0X3V1_9ZZZZ</name>